<dbReference type="EMBL" id="VSSQ01027012">
    <property type="protein sequence ID" value="MPM76013.1"/>
    <property type="molecule type" value="Genomic_DNA"/>
</dbReference>
<name>A0A645CGH5_9ZZZZ</name>
<evidence type="ECO:0000313" key="2">
    <source>
        <dbReference type="EMBL" id="MPM76013.1"/>
    </source>
</evidence>
<feature type="region of interest" description="Disordered" evidence="1">
    <location>
        <begin position="79"/>
        <end position="98"/>
    </location>
</feature>
<comment type="caution">
    <text evidence="2">The sequence shown here is derived from an EMBL/GenBank/DDBJ whole genome shotgun (WGS) entry which is preliminary data.</text>
</comment>
<dbReference type="AlphaFoldDB" id="A0A645CGH5"/>
<protein>
    <submittedName>
        <fullName evidence="2">Uncharacterized protein</fullName>
    </submittedName>
</protein>
<reference evidence="2" key="1">
    <citation type="submission" date="2019-08" db="EMBL/GenBank/DDBJ databases">
        <authorList>
            <person name="Kucharzyk K."/>
            <person name="Murdoch R.W."/>
            <person name="Higgins S."/>
            <person name="Loffler F."/>
        </authorList>
    </citation>
    <scope>NUCLEOTIDE SEQUENCE</scope>
</reference>
<organism evidence="2">
    <name type="scientific">bioreactor metagenome</name>
    <dbReference type="NCBI Taxonomy" id="1076179"/>
    <lineage>
        <taxon>unclassified sequences</taxon>
        <taxon>metagenomes</taxon>
        <taxon>ecological metagenomes</taxon>
    </lineage>
</organism>
<sequence length="98" mass="11648">MKVLRSVYHAYLELVSKFERLQSSYEREINKNNTLSDRIKDLASENRLLRNVAENYERVSRAYGPERVAATVEAVKQQEQAEKEQKRVARQRHDRISR</sequence>
<evidence type="ECO:0000256" key="1">
    <source>
        <dbReference type="SAM" id="MobiDB-lite"/>
    </source>
</evidence>
<feature type="compositionally biased region" description="Basic residues" evidence="1">
    <location>
        <begin position="88"/>
        <end position="98"/>
    </location>
</feature>
<gene>
    <name evidence="2" type="ORF">SDC9_123008</name>
</gene>
<proteinExistence type="predicted"/>
<accession>A0A645CGH5</accession>